<evidence type="ECO:0000256" key="10">
    <source>
        <dbReference type="ARBA" id="ARBA00023136"/>
    </source>
</evidence>
<name>A0A2G5DW25_AQUCA</name>
<dbReference type="PANTHER" id="PTHR27009">
    <property type="entry name" value="RUST RESISTANCE KINASE LR10-RELATED"/>
    <property type="match status" value="1"/>
</dbReference>
<dbReference type="SMART" id="SM00220">
    <property type="entry name" value="S_TKc"/>
    <property type="match status" value="1"/>
</dbReference>
<feature type="binding site" evidence="12">
    <location>
        <position position="106"/>
    </location>
    <ligand>
        <name>ATP</name>
        <dbReference type="ChEBI" id="CHEBI:30616"/>
    </ligand>
</feature>
<dbReference type="FunFam" id="3.30.200.20:FF:000178">
    <property type="entry name" value="serine/threonine-protein kinase PBS1-like"/>
    <property type="match status" value="1"/>
</dbReference>
<keyword evidence="9 14" id="KW-1133">Transmembrane helix</keyword>
<evidence type="ECO:0000256" key="2">
    <source>
        <dbReference type="ARBA" id="ARBA00022527"/>
    </source>
</evidence>
<dbReference type="PROSITE" id="PS00107">
    <property type="entry name" value="PROTEIN_KINASE_ATP"/>
    <property type="match status" value="1"/>
</dbReference>
<keyword evidence="5" id="KW-0732">Signal</keyword>
<feature type="domain" description="Protein kinase" evidence="15">
    <location>
        <begin position="75"/>
        <end position="390"/>
    </location>
</feature>
<dbReference type="InParanoid" id="A0A2G5DW25"/>
<dbReference type="Gene3D" id="1.10.510.10">
    <property type="entry name" value="Transferase(Phosphotransferase) domain 1"/>
    <property type="match status" value="1"/>
</dbReference>
<evidence type="ECO:0000256" key="13">
    <source>
        <dbReference type="RuleBase" id="RU000304"/>
    </source>
</evidence>
<evidence type="ECO:0000313" key="17">
    <source>
        <dbReference type="Proteomes" id="UP000230069"/>
    </source>
</evidence>
<dbReference type="GO" id="GO:0005524">
    <property type="term" value="F:ATP binding"/>
    <property type="evidence" value="ECO:0007669"/>
    <property type="project" value="UniProtKB-UniRule"/>
</dbReference>
<evidence type="ECO:0000256" key="5">
    <source>
        <dbReference type="ARBA" id="ARBA00022729"/>
    </source>
</evidence>
<keyword evidence="11" id="KW-0325">Glycoprotein</keyword>
<evidence type="ECO:0000259" key="15">
    <source>
        <dbReference type="PROSITE" id="PS50011"/>
    </source>
</evidence>
<dbReference type="InterPro" id="IPR001245">
    <property type="entry name" value="Ser-Thr/Tyr_kinase_cat_dom"/>
</dbReference>
<evidence type="ECO:0000256" key="11">
    <source>
        <dbReference type="ARBA" id="ARBA00023180"/>
    </source>
</evidence>
<dbReference type="PROSITE" id="PS00108">
    <property type="entry name" value="PROTEIN_KINASE_ST"/>
    <property type="match status" value="1"/>
</dbReference>
<comment type="subcellular location">
    <subcellularLocation>
        <location evidence="1">Membrane</location>
        <topology evidence="1">Single-pass type I membrane protein</topology>
    </subcellularLocation>
</comment>
<organism evidence="16 17">
    <name type="scientific">Aquilegia coerulea</name>
    <name type="common">Rocky mountain columbine</name>
    <dbReference type="NCBI Taxonomy" id="218851"/>
    <lineage>
        <taxon>Eukaryota</taxon>
        <taxon>Viridiplantae</taxon>
        <taxon>Streptophyta</taxon>
        <taxon>Embryophyta</taxon>
        <taxon>Tracheophyta</taxon>
        <taxon>Spermatophyta</taxon>
        <taxon>Magnoliopsida</taxon>
        <taxon>Ranunculales</taxon>
        <taxon>Ranunculaceae</taxon>
        <taxon>Thalictroideae</taxon>
        <taxon>Aquilegia</taxon>
    </lineage>
</organism>
<evidence type="ECO:0000313" key="16">
    <source>
        <dbReference type="EMBL" id="PIA47724.1"/>
    </source>
</evidence>
<dbReference type="Pfam" id="PF07714">
    <property type="entry name" value="PK_Tyr_Ser-Thr"/>
    <property type="match status" value="1"/>
</dbReference>
<dbReference type="AlphaFoldDB" id="A0A2G5DW25"/>
<evidence type="ECO:0000256" key="14">
    <source>
        <dbReference type="SAM" id="Phobius"/>
    </source>
</evidence>
<dbReference type="OrthoDB" id="544400at2759"/>
<dbReference type="FunFam" id="1.10.510.10:FF:000537">
    <property type="entry name" value="Putative receptor-like protein kinase"/>
    <property type="match status" value="1"/>
</dbReference>
<evidence type="ECO:0000256" key="6">
    <source>
        <dbReference type="ARBA" id="ARBA00022741"/>
    </source>
</evidence>
<dbReference type="EMBL" id="KZ305031">
    <property type="protein sequence ID" value="PIA47724.1"/>
    <property type="molecule type" value="Genomic_DNA"/>
</dbReference>
<evidence type="ECO:0000256" key="8">
    <source>
        <dbReference type="ARBA" id="ARBA00022840"/>
    </source>
</evidence>
<keyword evidence="7" id="KW-0418">Kinase</keyword>
<dbReference type="InterPro" id="IPR000719">
    <property type="entry name" value="Prot_kinase_dom"/>
</dbReference>
<gene>
    <name evidence="16" type="ORF">AQUCO_01400371v1</name>
</gene>
<evidence type="ECO:0000256" key="4">
    <source>
        <dbReference type="ARBA" id="ARBA00022692"/>
    </source>
</evidence>
<dbReference type="GO" id="GO:0016020">
    <property type="term" value="C:membrane"/>
    <property type="evidence" value="ECO:0007669"/>
    <property type="project" value="UniProtKB-SubCell"/>
</dbReference>
<dbReference type="STRING" id="218851.A0A2G5DW25"/>
<evidence type="ECO:0000256" key="1">
    <source>
        <dbReference type="ARBA" id="ARBA00004479"/>
    </source>
</evidence>
<dbReference type="InterPro" id="IPR011009">
    <property type="entry name" value="Kinase-like_dom_sf"/>
</dbReference>
<reference evidence="16 17" key="1">
    <citation type="submission" date="2017-09" db="EMBL/GenBank/DDBJ databases">
        <title>WGS assembly of Aquilegia coerulea Goldsmith.</title>
        <authorList>
            <person name="Hodges S."/>
            <person name="Kramer E."/>
            <person name="Nordborg M."/>
            <person name="Tomkins J."/>
            <person name="Borevitz J."/>
            <person name="Derieg N."/>
            <person name="Yan J."/>
            <person name="Mihaltcheva S."/>
            <person name="Hayes R.D."/>
            <person name="Rokhsar D."/>
        </authorList>
    </citation>
    <scope>NUCLEOTIDE SEQUENCE [LARGE SCALE GENOMIC DNA]</scope>
    <source>
        <strain evidence="17">cv. Goldsmith</strain>
    </source>
</reference>
<dbReference type="InterPro" id="IPR045874">
    <property type="entry name" value="LRK10/LRL21-25-like"/>
</dbReference>
<dbReference type="Gene3D" id="3.30.200.20">
    <property type="entry name" value="Phosphorylase Kinase, domain 1"/>
    <property type="match status" value="1"/>
</dbReference>
<evidence type="ECO:0000256" key="7">
    <source>
        <dbReference type="ARBA" id="ARBA00022777"/>
    </source>
</evidence>
<keyword evidence="6 12" id="KW-0547">Nucleotide-binding</keyword>
<dbReference type="InterPro" id="IPR008271">
    <property type="entry name" value="Ser/Thr_kinase_AS"/>
</dbReference>
<evidence type="ECO:0000256" key="12">
    <source>
        <dbReference type="PROSITE-ProRule" id="PRU10141"/>
    </source>
</evidence>
<evidence type="ECO:0000256" key="3">
    <source>
        <dbReference type="ARBA" id="ARBA00022679"/>
    </source>
</evidence>
<keyword evidence="10 14" id="KW-0472">Membrane</keyword>
<proteinExistence type="inferred from homology"/>
<evidence type="ECO:0000256" key="9">
    <source>
        <dbReference type="ARBA" id="ARBA00022989"/>
    </source>
</evidence>
<keyword evidence="8 12" id="KW-0067">ATP-binding</keyword>
<keyword evidence="17" id="KW-1185">Reference proteome</keyword>
<keyword evidence="2 13" id="KW-0723">Serine/threonine-protein kinase</keyword>
<dbReference type="SUPFAM" id="SSF56112">
    <property type="entry name" value="Protein kinase-like (PK-like)"/>
    <property type="match status" value="1"/>
</dbReference>
<dbReference type="GO" id="GO:0004674">
    <property type="term" value="F:protein serine/threonine kinase activity"/>
    <property type="evidence" value="ECO:0007669"/>
    <property type="project" value="UniProtKB-KW"/>
</dbReference>
<protein>
    <recommendedName>
        <fullName evidence="15">Protein kinase domain-containing protein</fullName>
    </recommendedName>
</protein>
<accession>A0A2G5DW25</accession>
<comment type="similarity">
    <text evidence="13">Belongs to the protein kinase superfamily.</text>
</comment>
<dbReference type="Proteomes" id="UP000230069">
    <property type="component" value="Unassembled WGS sequence"/>
</dbReference>
<dbReference type="PROSITE" id="PS50011">
    <property type="entry name" value="PROTEIN_KINASE_DOM"/>
    <property type="match status" value="1"/>
</dbReference>
<keyword evidence="4 14" id="KW-0812">Transmembrane</keyword>
<sequence>MESWINGSGRDGPRPSRVVIGAISASVSILFLVVFVTLVVILVRRRKQKIHFNKDTISSISPTRYSYSQLKKFTNNFSSRLGEGGFGSVYKGTIHRNGVRIPVAVKMLKKSKQVEKQFMNEVATIGNVHHHNLVVMLGYCVDGIKHALIYEFMENGSLDKYIYGIKRSKYGVGDESKLDYKKLSPKQLYDIALETARGILYLHQGCRNKILHFDIKPSNVLLDSNFSAKVADFGLARMINKGHSHVSLTRAQGTPGYGAPEMWLKTFGPVTDKSDVYSYGMLLLEMVGKRKNYDSEAPDSSQVYFPEWLYNKIERDEFPILTRSREDLDSVEIVVDEENRNAEDMKATERMCFVGLWCIQHIPSNRPSMDRVVQMLEGHVEIGIPPHPFPHTTSPQNMY</sequence>
<dbReference type="InterPro" id="IPR017441">
    <property type="entry name" value="Protein_kinase_ATP_BS"/>
</dbReference>
<keyword evidence="3" id="KW-0808">Transferase</keyword>
<feature type="transmembrane region" description="Helical" evidence="14">
    <location>
        <begin position="20"/>
        <end position="43"/>
    </location>
</feature>